<reference evidence="1 2" key="1">
    <citation type="journal article" date="1998" name="Science">
        <title>Genome sequence of the nematode C. elegans: a platform for investigating biology.</title>
        <authorList>
            <consortium name="The C. elegans sequencing consortium"/>
            <person name="Sulson J.E."/>
            <person name="Waterston R."/>
        </authorList>
    </citation>
    <scope>NUCLEOTIDE SEQUENCE [LARGE SCALE GENOMIC DNA]</scope>
    <source>
        <strain evidence="1 2">Bristol N2</strain>
    </source>
</reference>
<dbReference type="PaxDb" id="6239-R02F2.6"/>
<dbReference type="Proteomes" id="UP000001940">
    <property type="component" value="Chromosome III"/>
</dbReference>
<accession>Q21647</accession>
<keyword evidence="2" id="KW-1185">Reference proteome</keyword>
<proteinExistence type="predicted"/>
<dbReference type="AGR" id="WB:WBGene00019835"/>
<dbReference type="AlphaFoldDB" id="Q21647"/>
<dbReference type="WormBase" id="R02F2.6">
    <property type="protein sequence ID" value="CE00770"/>
    <property type="gene ID" value="WBGene00019835"/>
</dbReference>
<dbReference type="KEGG" id="cel:CELE_R02F2.6"/>
<protein>
    <submittedName>
        <fullName evidence="1">Uncharacterized protein</fullName>
    </submittedName>
</protein>
<dbReference type="RefSeq" id="NP_498168.1">
    <property type="nucleotide sequence ID" value="NM_065767.1"/>
</dbReference>
<dbReference type="GeneID" id="187529"/>
<dbReference type="InParanoid" id="Q21647"/>
<evidence type="ECO:0000313" key="3">
    <source>
        <dbReference type="WormBase" id="R02F2.6"/>
    </source>
</evidence>
<name>Q21647_CAEEL</name>
<evidence type="ECO:0000313" key="1">
    <source>
        <dbReference type="EMBL" id="CCD68400.1"/>
    </source>
</evidence>
<dbReference type="HOGENOM" id="CLU_2591945_0_0_1"/>
<gene>
    <name evidence="1" type="ORF">CELE_R02F2.6</name>
    <name evidence="1 3" type="ORF">R02F2.6</name>
</gene>
<dbReference type="EMBL" id="BX284603">
    <property type="protein sequence ID" value="CCD68400.1"/>
    <property type="molecule type" value="Genomic_DNA"/>
</dbReference>
<dbReference type="CTD" id="187529"/>
<dbReference type="Bgee" id="WBGene00019835">
    <property type="expression patterns" value="Expressed in pharyngeal muscle cell (C elegans) and 2 other cell types or tissues"/>
</dbReference>
<dbReference type="UCSC" id="R02F2.6">
    <property type="organism name" value="c. elegans"/>
</dbReference>
<dbReference type="PIR" id="T16653">
    <property type="entry name" value="T16653"/>
</dbReference>
<evidence type="ECO:0000313" key="2">
    <source>
        <dbReference type="Proteomes" id="UP000001940"/>
    </source>
</evidence>
<dbReference type="IntAct" id="Q21647">
    <property type="interactions" value="1"/>
</dbReference>
<organism evidence="1 2">
    <name type="scientific">Caenorhabditis elegans</name>
    <dbReference type="NCBI Taxonomy" id="6239"/>
    <lineage>
        <taxon>Eukaryota</taxon>
        <taxon>Metazoa</taxon>
        <taxon>Ecdysozoa</taxon>
        <taxon>Nematoda</taxon>
        <taxon>Chromadorea</taxon>
        <taxon>Rhabditida</taxon>
        <taxon>Rhabditina</taxon>
        <taxon>Rhabditomorpha</taxon>
        <taxon>Rhabditoidea</taxon>
        <taxon>Rhabditidae</taxon>
        <taxon>Peloderinae</taxon>
        <taxon>Caenorhabditis</taxon>
    </lineage>
</organism>
<sequence length="80" mass="8692">MAVEPHTQEAVVAGTGDLETVVDVEVVEASVHWEVELVAAAAVEVEVEVDSYSEVDSGQDRGLIGFRFDSENIVFETRNL</sequence>